<gene>
    <name evidence="1" type="ORF">ZEAMMB73_Zm00001d023926</name>
</gene>
<dbReference type="EMBL" id="CM000786">
    <property type="protein sequence ID" value="AQK40403.1"/>
    <property type="molecule type" value="Genomic_DNA"/>
</dbReference>
<accession>A0A1D6IWV4</accession>
<protein>
    <submittedName>
        <fullName evidence="1">Uncharacterized protein</fullName>
    </submittedName>
</protein>
<organism evidence="1">
    <name type="scientific">Zea mays</name>
    <name type="common">Maize</name>
    <dbReference type="NCBI Taxonomy" id="4577"/>
    <lineage>
        <taxon>Eukaryota</taxon>
        <taxon>Viridiplantae</taxon>
        <taxon>Streptophyta</taxon>
        <taxon>Embryophyta</taxon>
        <taxon>Tracheophyta</taxon>
        <taxon>Spermatophyta</taxon>
        <taxon>Magnoliopsida</taxon>
        <taxon>Liliopsida</taxon>
        <taxon>Poales</taxon>
        <taxon>Poaceae</taxon>
        <taxon>PACMAD clade</taxon>
        <taxon>Panicoideae</taxon>
        <taxon>Andropogonodae</taxon>
        <taxon>Andropogoneae</taxon>
        <taxon>Tripsacinae</taxon>
        <taxon>Zea</taxon>
    </lineage>
</organism>
<reference evidence="1" key="1">
    <citation type="submission" date="2015-12" db="EMBL/GenBank/DDBJ databases">
        <title>Update maize B73 reference genome by single molecule sequencing technologies.</title>
        <authorList>
            <consortium name="Maize Genome Sequencing Project"/>
            <person name="Ware D."/>
        </authorList>
    </citation>
    <scope>NUCLEOTIDE SEQUENCE</scope>
    <source>
        <tissue evidence="1">Seedling</tissue>
    </source>
</reference>
<proteinExistence type="predicted"/>
<sequence length="97" mass="11004">MMEKKDAIRKMVVDSKWYDLPDVKSKKGKEATTMVLSIPFWIGVSLCLKVFEPLVKLLRLVDGDVKSSMGFLYGELINAKKAIKEALGMLRQNTKKL</sequence>
<evidence type="ECO:0000313" key="1">
    <source>
        <dbReference type="EMBL" id="AQK40403.1"/>
    </source>
</evidence>
<dbReference type="OMA" id="FIHEAMD"/>
<dbReference type="SMR" id="A0A1D6IWV4"/>
<dbReference type="InParanoid" id="A0A1D6IWV4"/>
<name>A0A1D6IWV4_MAIZE</name>
<dbReference type="AlphaFoldDB" id="A0A1D6IWV4"/>